<keyword evidence="6" id="KW-0547">Nucleotide-binding</keyword>
<dbReference type="Proteomes" id="UP001519503">
    <property type="component" value="Unassembled WGS sequence"/>
</dbReference>
<dbReference type="SUPFAM" id="SSF111331">
    <property type="entry name" value="NAD kinase/diacylglycerol kinase-like"/>
    <property type="match status" value="1"/>
</dbReference>
<dbReference type="InterPro" id="IPR017438">
    <property type="entry name" value="ATP-NAD_kinase_N"/>
</dbReference>
<dbReference type="PANTHER" id="PTHR12358">
    <property type="entry name" value="SPHINGOSINE KINASE"/>
    <property type="match status" value="1"/>
</dbReference>
<dbReference type="Pfam" id="PF00781">
    <property type="entry name" value="DAGK_cat"/>
    <property type="match status" value="1"/>
</dbReference>
<reference evidence="15 16" key="1">
    <citation type="submission" date="2020-02" db="EMBL/GenBank/DDBJ databases">
        <title>Fructobacillus sp. isolated from paper mulberry of Taiwan.</title>
        <authorList>
            <person name="Lin S.-T."/>
        </authorList>
    </citation>
    <scope>NUCLEOTIDE SEQUENCE [LARGE SCALE GENOMIC DNA]</scope>
    <source>
        <strain evidence="15 16">S1-1</strain>
    </source>
</reference>
<name>A0ABS5QWZ7_9LACO</name>
<comment type="similarity">
    <text evidence="2">Belongs to the diacylglycerol/lipid kinase family.</text>
</comment>
<dbReference type="InterPro" id="IPR045540">
    <property type="entry name" value="YegS/DAGK_C"/>
</dbReference>
<evidence type="ECO:0000313" key="16">
    <source>
        <dbReference type="Proteomes" id="UP001519503"/>
    </source>
</evidence>
<evidence type="ECO:0000256" key="11">
    <source>
        <dbReference type="ARBA" id="ARBA00023209"/>
    </source>
</evidence>
<keyword evidence="4" id="KW-0808">Transferase</keyword>
<dbReference type="Gene3D" id="3.40.50.10330">
    <property type="entry name" value="Probable inorganic polyphosphate/atp-NAD kinase, domain 1"/>
    <property type="match status" value="1"/>
</dbReference>
<dbReference type="PANTHER" id="PTHR12358:SF106">
    <property type="entry name" value="LIPID KINASE YEGS"/>
    <property type="match status" value="1"/>
</dbReference>
<dbReference type="SMART" id="SM00046">
    <property type="entry name" value="DAGKc"/>
    <property type="match status" value="1"/>
</dbReference>
<keyword evidence="8" id="KW-0067">ATP-binding</keyword>
<evidence type="ECO:0000256" key="9">
    <source>
        <dbReference type="ARBA" id="ARBA00022842"/>
    </source>
</evidence>
<keyword evidence="9" id="KW-0460">Magnesium</keyword>
<dbReference type="InterPro" id="IPR005218">
    <property type="entry name" value="Diacylglycerol/lipid_kinase"/>
</dbReference>
<evidence type="ECO:0000256" key="3">
    <source>
        <dbReference type="ARBA" id="ARBA00022516"/>
    </source>
</evidence>
<evidence type="ECO:0000256" key="7">
    <source>
        <dbReference type="ARBA" id="ARBA00022777"/>
    </source>
</evidence>
<evidence type="ECO:0000313" key="15">
    <source>
        <dbReference type="EMBL" id="MBS9337723.1"/>
    </source>
</evidence>
<dbReference type="InterPro" id="IPR050187">
    <property type="entry name" value="Lipid_Phosphate_FormReg"/>
</dbReference>
<evidence type="ECO:0000259" key="14">
    <source>
        <dbReference type="PROSITE" id="PS50146"/>
    </source>
</evidence>
<evidence type="ECO:0000256" key="4">
    <source>
        <dbReference type="ARBA" id="ARBA00022679"/>
    </source>
</evidence>
<dbReference type="NCBIfam" id="NF009603">
    <property type="entry name" value="PRK13055.1"/>
    <property type="match status" value="1"/>
</dbReference>
<gene>
    <name evidence="15" type="ORF">G6R30_04515</name>
</gene>
<evidence type="ECO:0000256" key="10">
    <source>
        <dbReference type="ARBA" id="ARBA00023098"/>
    </source>
</evidence>
<accession>A0ABS5QWZ7</accession>
<comment type="caution">
    <text evidence="15">The sequence shown here is derived from an EMBL/GenBank/DDBJ whole genome shotgun (WGS) entry which is preliminary data.</text>
</comment>
<keyword evidence="12" id="KW-1208">Phospholipid metabolism</keyword>
<evidence type="ECO:0000256" key="8">
    <source>
        <dbReference type="ARBA" id="ARBA00022840"/>
    </source>
</evidence>
<feature type="region of interest" description="Disordered" evidence="13">
    <location>
        <begin position="340"/>
        <end position="359"/>
    </location>
</feature>
<keyword evidence="16" id="KW-1185">Reference proteome</keyword>
<sequence>MKRARIIYNPSSGREMVKREMLGILNVYEQAGYETSTFATTPEPLSAQKEATRAALAGFDLIVAAGGDGTINEVVNGIAPLAKRPKMAIIPAGTTNDYARALKVSRDDPLEAAKVILKNQSIKMDIGQIQAFSPAEVGKEGSALEKQPVRYFMNIAALGTLSELTYAVPSAMKSLYGYLAYLVKGAELLTRLKPVSAKVTFDDGEYEGDISMIFLALTNSVAGFETIVPDAKLDDGMFTLLIVKKSNLWQIAQLAAQVLKGGAHIHNPNLIYKKTAKVEIEPTNGDPIKVNLDGEYGGDAPMTFENLKQHIEFVANIEAMKTDDTTTKIQEQFVEQVEKLEATGGHDDLSEETADKADK</sequence>
<organism evidence="15 16">
    <name type="scientific">Fructobacillus parabroussonetiae</name>
    <dbReference type="NCBI Taxonomy" id="2713174"/>
    <lineage>
        <taxon>Bacteria</taxon>
        <taxon>Bacillati</taxon>
        <taxon>Bacillota</taxon>
        <taxon>Bacilli</taxon>
        <taxon>Lactobacillales</taxon>
        <taxon>Lactobacillaceae</taxon>
        <taxon>Fructobacillus</taxon>
    </lineage>
</organism>
<evidence type="ECO:0000256" key="13">
    <source>
        <dbReference type="SAM" id="MobiDB-lite"/>
    </source>
</evidence>
<evidence type="ECO:0000256" key="5">
    <source>
        <dbReference type="ARBA" id="ARBA00022723"/>
    </source>
</evidence>
<dbReference type="RefSeq" id="WP_213821899.1">
    <property type="nucleotide sequence ID" value="NZ_JAAMFL010000007.1"/>
</dbReference>
<evidence type="ECO:0000256" key="2">
    <source>
        <dbReference type="ARBA" id="ARBA00005983"/>
    </source>
</evidence>
<evidence type="ECO:0000256" key="1">
    <source>
        <dbReference type="ARBA" id="ARBA00001946"/>
    </source>
</evidence>
<dbReference type="Gene3D" id="2.60.200.40">
    <property type="match status" value="1"/>
</dbReference>
<proteinExistence type="inferred from homology"/>
<dbReference type="EMBL" id="JAAMFL010000007">
    <property type="protein sequence ID" value="MBS9337723.1"/>
    <property type="molecule type" value="Genomic_DNA"/>
</dbReference>
<keyword evidence="3" id="KW-0444">Lipid biosynthesis</keyword>
<dbReference type="Pfam" id="PF19279">
    <property type="entry name" value="YegS_C"/>
    <property type="match status" value="1"/>
</dbReference>
<evidence type="ECO:0000256" key="6">
    <source>
        <dbReference type="ARBA" id="ARBA00022741"/>
    </source>
</evidence>
<dbReference type="GO" id="GO:0016301">
    <property type="term" value="F:kinase activity"/>
    <property type="evidence" value="ECO:0007669"/>
    <property type="project" value="UniProtKB-KW"/>
</dbReference>
<protein>
    <submittedName>
        <fullName evidence="15">Diacylglycerol kinase family lipid kinase</fullName>
    </submittedName>
</protein>
<comment type="cofactor">
    <cofactor evidence="1">
        <name>Mg(2+)</name>
        <dbReference type="ChEBI" id="CHEBI:18420"/>
    </cofactor>
</comment>
<keyword evidence="7 15" id="KW-0418">Kinase</keyword>
<keyword evidence="10" id="KW-0443">Lipid metabolism</keyword>
<dbReference type="InterPro" id="IPR016064">
    <property type="entry name" value="NAD/diacylglycerol_kinase_sf"/>
</dbReference>
<feature type="domain" description="DAGKc" evidence="14">
    <location>
        <begin position="1"/>
        <end position="133"/>
    </location>
</feature>
<keyword evidence="5" id="KW-0479">Metal-binding</keyword>
<evidence type="ECO:0000256" key="12">
    <source>
        <dbReference type="ARBA" id="ARBA00023264"/>
    </source>
</evidence>
<dbReference type="NCBIfam" id="TIGR00147">
    <property type="entry name" value="YegS/Rv2252/BmrU family lipid kinase"/>
    <property type="match status" value="1"/>
</dbReference>
<dbReference type="PROSITE" id="PS50146">
    <property type="entry name" value="DAGK"/>
    <property type="match status" value="1"/>
</dbReference>
<keyword evidence="11" id="KW-0594">Phospholipid biosynthesis</keyword>
<dbReference type="InterPro" id="IPR001206">
    <property type="entry name" value="Diacylglycerol_kinase_cat_dom"/>
</dbReference>